<dbReference type="InterPro" id="IPR018936">
    <property type="entry name" value="PI3/4_kinase_CS"/>
</dbReference>
<dbReference type="PROSITE" id="PS00915">
    <property type="entry name" value="PI3_4_KINASE_1"/>
    <property type="match status" value="1"/>
</dbReference>
<dbReference type="FunFam" id="1.10.1070.11:FF:000016">
    <property type="entry name" value="PIK1p Phosphatidylinositol 4-kinase"/>
    <property type="match status" value="1"/>
</dbReference>
<keyword evidence="6" id="KW-0472">Membrane</keyword>
<dbReference type="AlphaFoldDB" id="M4BMQ8"/>
<dbReference type="EMBL" id="JH598426">
    <property type="status" value="NOT_ANNOTATED_CDS"/>
    <property type="molecule type" value="Genomic_DNA"/>
</dbReference>
<dbReference type="eggNOG" id="KOG0903">
    <property type="taxonomic scope" value="Eukaryota"/>
</dbReference>
<evidence type="ECO:0000256" key="3">
    <source>
        <dbReference type="ARBA" id="ARBA00022679"/>
    </source>
</evidence>
<evidence type="ECO:0000256" key="4">
    <source>
        <dbReference type="ARBA" id="ARBA00022777"/>
    </source>
</evidence>
<dbReference type="InterPro" id="IPR036940">
    <property type="entry name" value="PI3/4_kinase_cat_sf"/>
</dbReference>
<keyword evidence="6" id="KW-1133">Transmembrane helix</keyword>
<dbReference type="InterPro" id="IPR015433">
    <property type="entry name" value="PI3/4_kinase"/>
</dbReference>
<dbReference type="PROSITE" id="PS00916">
    <property type="entry name" value="PI3_4_KINASE_2"/>
    <property type="match status" value="1"/>
</dbReference>
<accession>M4BMQ8</accession>
<dbReference type="GO" id="GO:0016020">
    <property type="term" value="C:membrane"/>
    <property type="evidence" value="ECO:0007669"/>
    <property type="project" value="TreeGrafter"/>
</dbReference>
<dbReference type="InterPro" id="IPR011009">
    <property type="entry name" value="Kinase-like_dom_sf"/>
</dbReference>
<dbReference type="EnsemblProtists" id="HpaT807695">
    <property type="protein sequence ID" value="HpaP807695"/>
    <property type="gene ID" value="HpaG807695"/>
</dbReference>
<dbReference type="STRING" id="559515.M4BMQ8"/>
<keyword evidence="6" id="KW-0812">Transmembrane</keyword>
<feature type="region of interest" description="Disordered" evidence="5">
    <location>
        <begin position="592"/>
        <end position="621"/>
    </location>
</feature>
<evidence type="ECO:0000313" key="8">
    <source>
        <dbReference type="EnsemblProtists" id="HpaP807695"/>
    </source>
</evidence>
<feature type="compositionally biased region" description="Low complexity" evidence="5">
    <location>
        <begin position="608"/>
        <end position="621"/>
    </location>
</feature>
<feature type="region of interest" description="Disordered" evidence="5">
    <location>
        <begin position="645"/>
        <end position="667"/>
    </location>
</feature>
<keyword evidence="4" id="KW-0418">Kinase</keyword>
<dbReference type="GO" id="GO:0046854">
    <property type="term" value="P:phosphatidylinositol phosphate biosynthetic process"/>
    <property type="evidence" value="ECO:0007669"/>
    <property type="project" value="InterPro"/>
</dbReference>
<feature type="transmembrane region" description="Helical" evidence="6">
    <location>
        <begin position="46"/>
        <end position="64"/>
    </location>
</feature>
<evidence type="ECO:0000256" key="2">
    <source>
        <dbReference type="ARBA" id="ARBA00012169"/>
    </source>
</evidence>
<evidence type="ECO:0000256" key="1">
    <source>
        <dbReference type="ARBA" id="ARBA00001686"/>
    </source>
</evidence>
<dbReference type="InterPro" id="IPR057754">
    <property type="entry name" value="PI4-kinase_beta/PIK1_cat"/>
</dbReference>
<evidence type="ECO:0000259" key="7">
    <source>
        <dbReference type="PROSITE" id="PS50290"/>
    </source>
</evidence>
<comment type="catalytic activity">
    <reaction evidence="1">
        <text>a 1,2-diacyl-sn-glycero-3-phospho-(1D-myo-inositol) + ATP = a 1,2-diacyl-sn-glycero-3-phospho-(1D-myo-inositol 4-phosphate) + ADP + H(+)</text>
        <dbReference type="Rhea" id="RHEA:19877"/>
        <dbReference type="ChEBI" id="CHEBI:15378"/>
        <dbReference type="ChEBI" id="CHEBI:30616"/>
        <dbReference type="ChEBI" id="CHEBI:57880"/>
        <dbReference type="ChEBI" id="CHEBI:58178"/>
        <dbReference type="ChEBI" id="CHEBI:456216"/>
        <dbReference type="EC" id="2.7.1.67"/>
    </reaction>
</comment>
<organism evidence="8 9">
    <name type="scientific">Hyaloperonospora arabidopsidis (strain Emoy2)</name>
    <name type="common">Downy mildew agent</name>
    <name type="synonym">Peronospora arabidopsidis</name>
    <dbReference type="NCBI Taxonomy" id="559515"/>
    <lineage>
        <taxon>Eukaryota</taxon>
        <taxon>Sar</taxon>
        <taxon>Stramenopiles</taxon>
        <taxon>Oomycota</taxon>
        <taxon>Peronosporomycetes</taxon>
        <taxon>Peronosporales</taxon>
        <taxon>Peronosporaceae</taxon>
        <taxon>Hyaloperonospora</taxon>
    </lineage>
</organism>
<dbReference type="HOGENOM" id="CLU_005963_0_0_1"/>
<dbReference type="InterPro" id="IPR000403">
    <property type="entry name" value="PI3/4_kinase_cat_dom"/>
</dbReference>
<reference evidence="8" key="2">
    <citation type="submission" date="2015-06" db="UniProtKB">
        <authorList>
            <consortium name="EnsemblProtists"/>
        </authorList>
    </citation>
    <scope>IDENTIFICATION</scope>
    <source>
        <strain evidence="8">Emoy2</strain>
    </source>
</reference>
<dbReference type="VEuPathDB" id="FungiDB:HpaG807695"/>
<feature type="transmembrane region" description="Helical" evidence="6">
    <location>
        <begin position="118"/>
        <end position="140"/>
    </location>
</feature>
<dbReference type="EC" id="2.7.1.67" evidence="2"/>
<evidence type="ECO:0000256" key="6">
    <source>
        <dbReference type="SAM" id="Phobius"/>
    </source>
</evidence>
<dbReference type="SMART" id="SM00146">
    <property type="entry name" value="PI3Kc"/>
    <property type="match status" value="1"/>
</dbReference>
<protein>
    <recommendedName>
        <fullName evidence="2">1-phosphatidylinositol 4-kinase</fullName>
        <ecNumber evidence="2">2.7.1.67</ecNumber>
    </recommendedName>
</protein>
<dbReference type="InParanoid" id="M4BMQ8"/>
<dbReference type="PANTHER" id="PTHR10048">
    <property type="entry name" value="PHOSPHATIDYLINOSITOL KINASE"/>
    <property type="match status" value="1"/>
</dbReference>
<dbReference type="Proteomes" id="UP000011713">
    <property type="component" value="Unassembled WGS sequence"/>
</dbReference>
<dbReference type="PROSITE" id="PS50290">
    <property type="entry name" value="PI3_4_KINASE_3"/>
    <property type="match status" value="1"/>
</dbReference>
<name>M4BMQ8_HYAAE</name>
<feature type="transmembrane region" description="Helical" evidence="6">
    <location>
        <begin position="7"/>
        <end position="26"/>
    </location>
</feature>
<keyword evidence="9" id="KW-1185">Reference proteome</keyword>
<dbReference type="GO" id="GO:0004430">
    <property type="term" value="F:1-phosphatidylinositol 4-kinase activity"/>
    <property type="evidence" value="ECO:0007669"/>
    <property type="project" value="UniProtKB-EC"/>
</dbReference>
<dbReference type="Pfam" id="PF00454">
    <property type="entry name" value="PI3_PI4_kinase"/>
    <property type="match status" value="1"/>
</dbReference>
<dbReference type="CDD" id="cd05168">
    <property type="entry name" value="PI4Kc_III_beta"/>
    <property type="match status" value="1"/>
</dbReference>
<keyword evidence="3" id="KW-0808">Transferase</keyword>
<dbReference type="Gene3D" id="1.10.1070.11">
    <property type="entry name" value="Phosphatidylinositol 3-/4-kinase, catalytic domain"/>
    <property type="match status" value="1"/>
</dbReference>
<dbReference type="Gene3D" id="3.30.1010.10">
    <property type="entry name" value="Phosphatidylinositol 3-kinase Catalytic Subunit, Chain A, domain 4"/>
    <property type="match status" value="1"/>
</dbReference>
<reference evidence="9" key="1">
    <citation type="journal article" date="2010" name="Science">
        <title>Signatures of adaptation to obligate biotrophy in the Hyaloperonospora arabidopsidis genome.</title>
        <authorList>
            <person name="Baxter L."/>
            <person name="Tripathy S."/>
            <person name="Ishaque N."/>
            <person name="Boot N."/>
            <person name="Cabral A."/>
            <person name="Kemen E."/>
            <person name="Thines M."/>
            <person name="Ah-Fong A."/>
            <person name="Anderson R."/>
            <person name="Badejoko W."/>
            <person name="Bittner-Eddy P."/>
            <person name="Boore J.L."/>
            <person name="Chibucos M.C."/>
            <person name="Coates M."/>
            <person name="Dehal P."/>
            <person name="Delehaunty K."/>
            <person name="Dong S."/>
            <person name="Downton P."/>
            <person name="Dumas B."/>
            <person name="Fabro G."/>
            <person name="Fronick C."/>
            <person name="Fuerstenberg S.I."/>
            <person name="Fulton L."/>
            <person name="Gaulin E."/>
            <person name="Govers F."/>
            <person name="Hughes L."/>
            <person name="Humphray S."/>
            <person name="Jiang R.H."/>
            <person name="Judelson H."/>
            <person name="Kamoun S."/>
            <person name="Kyung K."/>
            <person name="Meijer H."/>
            <person name="Minx P."/>
            <person name="Morris P."/>
            <person name="Nelson J."/>
            <person name="Phuntumart V."/>
            <person name="Qutob D."/>
            <person name="Rehmany A."/>
            <person name="Rougon-Cardoso A."/>
            <person name="Ryden P."/>
            <person name="Torto-Alalibo T."/>
            <person name="Studholme D."/>
            <person name="Wang Y."/>
            <person name="Win J."/>
            <person name="Wood J."/>
            <person name="Clifton S.W."/>
            <person name="Rogers J."/>
            <person name="Van den Ackerveken G."/>
            <person name="Jones J.D."/>
            <person name="McDowell J.M."/>
            <person name="Beynon J."/>
            <person name="Tyler B.M."/>
        </authorList>
    </citation>
    <scope>NUCLEOTIDE SEQUENCE [LARGE SCALE GENOMIC DNA]</scope>
    <source>
        <strain evidence="9">Emoy2</strain>
    </source>
</reference>
<feature type="compositionally biased region" description="Basic and acidic residues" evidence="5">
    <location>
        <begin position="645"/>
        <end position="654"/>
    </location>
</feature>
<proteinExistence type="predicted"/>
<dbReference type="PANTHER" id="PTHR10048:SF22">
    <property type="entry name" value="PHOSPHATIDYLINOSITOL 4-KINASE BETA"/>
    <property type="match status" value="1"/>
</dbReference>
<sequence>MGLFNLLALTVETSVLGVYVVVPLASSDGYTLLASDVRSVLQFHQSLALQALLSVLRLLLFVYIRRRNKRVPSTRCFVFVVSLVEVVVCALGSLQLLLYLDGKHVDTFSKYRRVSWGGLYIIALGLMAVLSTMLQLGYILQLNKSRGRLSDDKLLRDVLGETPRAKWRSKWATLGKQLAGRQKHKDTTFEAMVRLYAHQDGAVDQLAASSDQDEGEFEFYLPQLCGFLLLGAFARSPQLYAVLLRKSEYGAVPAVASAGPPSPTKSELYQLGAGRESDGGENSREDEALLPRLRDDHYATFEETHDIERGLASSAVPSMPRIPGTEPFELETAFLRSLANVSSNLRAAAYNSRNDMLRVWLQDLEAQYLPSNSLYLPVGNSYHRLKHIHVDESFTFSTRERVPFLLCAEVVDYPSPQQEHAARNKGHRSMFNGRRFTLGLWDAGTNPDVNSNCASAERTPLMSPDASKLGFWSESRILNSPTRLRSFSHHISNKMAQPTELLHGLLDSLAGKNSGSKTYDSKDEALLSKVESHEYDEDTTSSFRNLPERCQSQPFFESLGAFSKQTERVHTSSPGLQVAAPTSVVPISTDVGVSDLESNGSGPWSPHSDTSQSPQSESSACSAHNLVRLDSTDQFLQDLTERDSKLEEAERAEDTGLPSEKCHPTMGGEPPCVIFKERWADKERRIQATSPYGQLPGWRLLPVIVKSDDDLRQEQLALQLIRQFAKVFEEFKVPVFIRPYDVIAISATSGLVEAISDTISIDSLKRNDREFTTLLNFFTRHFGDPGTPGFHRARSNFVSSMAGYAIVCYLLQIKDRHNGNILLDAEGHIIHIDFGFILANNPGNMAFEQAPFKLTADFVELMGGPRSAHFRRFRSLCVRSFLVARKYRHRFVLLVEMMLHGNEHLPCFGGDPKYTVERLAARFQPDLDINSCEDFVHELIDASLDNWRTRWYDKYQRWIVGVF</sequence>
<dbReference type="OMA" id="YDKYQRW"/>
<feature type="domain" description="PI3K/PI4K catalytic" evidence="7">
    <location>
        <begin position="668"/>
        <end position="948"/>
    </location>
</feature>
<evidence type="ECO:0000256" key="5">
    <source>
        <dbReference type="SAM" id="MobiDB-lite"/>
    </source>
</evidence>
<dbReference type="SUPFAM" id="SSF56112">
    <property type="entry name" value="Protein kinase-like (PK-like)"/>
    <property type="match status" value="1"/>
</dbReference>
<dbReference type="GO" id="GO:0048015">
    <property type="term" value="P:phosphatidylinositol-mediated signaling"/>
    <property type="evidence" value="ECO:0007669"/>
    <property type="project" value="TreeGrafter"/>
</dbReference>
<dbReference type="GO" id="GO:0005737">
    <property type="term" value="C:cytoplasm"/>
    <property type="evidence" value="ECO:0007669"/>
    <property type="project" value="TreeGrafter"/>
</dbReference>
<feature type="transmembrane region" description="Helical" evidence="6">
    <location>
        <begin position="76"/>
        <end position="98"/>
    </location>
</feature>
<evidence type="ECO:0000313" key="9">
    <source>
        <dbReference type="Proteomes" id="UP000011713"/>
    </source>
</evidence>